<accession>A0A3S3RN90</accession>
<comment type="caution">
    <text evidence="1">The sequence shown here is derived from an EMBL/GenBank/DDBJ whole genome shotgun (WGS) entry which is preliminary data.</text>
</comment>
<organism evidence="1 2">
    <name type="scientific">Methanosuratincola subterraneus</name>
    <dbReference type="NCBI Taxonomy" id="2593994"/>
    <lineage>
        <taxon>Archaea</taxon>
        <taxon>Thermoproteota</taxon>
        <taxon>Methanosuratincolia</taxon>
        <taxon>Candidatus Methanomethylicales</taxon>
        <taxon>Candidatus Methanomethylicaceae</taxon>
        <taxon>Candidatus Methanosuratincola (ex Vanwonterghem et al. 2016)</taxon>
    </lineage>
</organism>
<dbReference type="InterPro" id="IPR027396">
    <property type="entry name" value="DsrEFH-like"/>
</dbReference>
<dbReference type="Proteomes" id="UP000288215">
    <property type="component" value="Unassembled WGS sequence"/>
</dbReference>
<dbReference type="SUPFAM" id="SSF75169">
    <property type="entry name" value="DsrEFH-like"/>
    <property type="match status" value="1"/>
</dbReference>
<evidence type="ECO:0000313" key="2">
    <source>
        <dbReference type="Proteomes" id="UP000288215"/>
    </source>
</evidence>
<proteinExistence type="predicted"/>
<gene>
    <name evidence="1" type="ORF">Metus_0494</name>
</gene>
<sequence>MPESSRKIAIFAFNGELPCFAHALLNAMDMRSKGYDVKLVIEGCATALLPELGDPKKPFSNLFAKVKEAGLIDCVCRACAAQSGGLKSAEEQRLPLCDEMSGHPSMAKYVDMGYTIIVI</sequence>
<name>A0A3S3RN90_METS7</name>
<reference evidence="1 2" key="1">
    <citation type="submission" date="2018-12" db="EMBL/GenBank/DDBJ databases">
        <title>The complete genome of the methanogenic archaea of the candidate phylum Verstraetearchaeota, obtained from the metagenome of underground thermal water.</title>
        <authorList>
            <person name="Kadnikov V.V."/>
            <person name="Mardanov A.V."/>
            <person name="Beletsky A.V."/>
            <person name="Karnachuk O.V."/>
            <person name="Ravin N.V."/>
        </authorList>
    </citation>
    <scope>NUCLEOTIDE SEQUENCE [LARGE SCALE GENOMIC DNA]</scope>
    <source>
        <strain evidence="1">Ch88</strain>
    </source>
</reference>
<dbReference type="EMBL" id="RXGA01000002">
    <property type="protein sequence ID" value="RWX73715.1"/>
    <property type="molecule type" value="Genomic_DNA"/>
</dbReference>
<dbReference type="AlphaFoldDB" id="A0A3S3RN90"/>
<evidence type="ECO:0000313" key="1">
    <source>
        <dbReference type="EMBL" id="RWX73715.1"/>
    </source>
</evidence>
<protein>
    <submittedName>
        <fullName evidence="1">Cytoplasmic protein</fullName>
    </submittedName>
</protein>